<proteinExistence type="inferred from homology"/>
<reference evidence="9" key="1">
    <citation type="journal article" date="2019" name="Int. J. Syst. Evol. Microbiol.">
        <title>The Global Catalogue of Microorganisms (GCM) 10K type strain sequencing project: providing services to taxonomists for standard genome sequencing and annotation.</title>
        <authorList>
            <consortium name="The Broad Institute Genomics Platform"/>
            <consortium name="The Broad Institute Genome Sequencing Center for Infectious Disease"/>
            <person name="Wu L."/>
            <person name="Ma J."/>
        </authorList>
    </citation>
    <scope>NUCLEOTIDE SEQUENCE [LARGE SCALE GENOMIC DNA]</scope>
    <source>
        <strain evidence="9">JCM 17927</strain>
    </source>
</reference>
<evidence type="ECO:0000256" key="4">
    <source>
        <dbReference type="ARBA" id="ARBA00023136"/>
    </source>
</evidence>
<dbReference type="Pfam" id="PF07980">
    <property type="entry name" value="SusD_RagB"/>
    <property type="match status" value="1"/>
</dbReference>
<dbReference type="Proteomes" id="UP001501175">
    <property type="component" value="Unassembled WGS sequence"/>
</dbReference>
<keyword evidence="9" id="KW-1185">Reference proteome</keyword>
<dbReference type="EMBL" id="BAABHD010000083">
    <property type="protein sequence ID" value="GAA4468843.1"/>
    <property type="molecule type" value="Genomic_DNA"/>
</dbReference>
<evidence type="ECO:0000313" key="9">
    <source>
        <dbReference type="Proteomes" id="UP001501175"/>
    </source>
</evidence>
<evidence type="ECO:0000256" key="2">
    <source>
        <dbReference type="ARBA" id="ARBA00006275"/>
    </source>
</evidence>
<accession>A0ABP8NPT0</accession>
<dbReference type="InterPro" id="IPR012944">
    <property type="entry name" value="SusD_RagB_dom"/>
</dbReference>
<feature type="domain" description="SusD-like N-terminal" evidence="7">
    <location>
        <begin position="56"/>
        <end position="249"/>
    </location>
</feature>
<evidence type="ECO:0008006" key="10">
    <source>
        <dbReference type="Google" id="ProtNLM"/>
    </source>
</evidence>
<keyword evidence="5" id="KW-0998">Cell outer membrane</keyword>
<dbReference type="InterPro" id="IPR033985">
    <property type="entry name" value="SusD-like_N"/>
</dbReference>
<organism evidence="8 9">
    <name type="scientific">Nibrella saemangeumensis</name>
    <dbReference type="NCBI Taxonomy" id="1084526"/>
    <lineage>
        <taxon>Bacteria</taxon>
        <taxon>Pseudomonadati</taxon>
        <taxon>Bacteroidota</taxon>
        <taxon>Cytophagia</taxon>
        <taxon>Cytophagales</taxon>
        <taxon>Spirosomataceae</taxon>
        <taxon>Nibrella</taxon>
    </lineage>
</organism>
<dbReference type="Pfam" id="PF14322">
    <property type="entry name" value="SusD-like_3"/>
    <property type="match status" value="1"/>
</dbReference>
<feature type="domain" description="RagB/SusD" evidence="6">
    <location>
        <begin position="404"/>
        <end position="503"/>
    </location>
</feature>
<gene>
    <name evidence="8" type="ORF">GCM10023189_54860</name>
</gene>
<name>A0ABP8NPT0_9BACT</name>
<evidence type="ECO:0000259" key="7">
    <source>
        <dbReference type="Pfam" id="PF14322"/>
    </source>
</evidence>
<evidence type="ECO:0000256" key="5">
    <source>
        <dbReference type="ARBA" id="ARBA00023237"/>
    </source>
</evidence>
<protein>
    <recommendedName>
        <fullName evidence="10">RagB/SusD family nutrient uptake outer membrane protein</fullName>
    </recommendedName>
</protein>
<comment type="similarity">
    <text evidence="2">Belongs to the SusD family.</text>
</comment>
<dbReference type="RefSeq" id="WP_345249200.1">
    <property type="nucleotide sequence ID" value="NZ_BAABHD010000083.1"/>
</dbReference>
<comment type="subcellular location">
    <subcellularLocation>
        <location evidence="1">Cell outer membrane</location>
    </subcellularLocation>
</comment>
<keyword evidence="3" id="KW-0732">Signal</keyword>
<evidence type="ECO:0000256" key="1">
    <source>
        <dbReference type="ARBA" id="ARBA00004442"/>
    </source>
</evidence>
<dbReference type="InterPro" id="IPR011990">
    <property type="entry name" value="TPR-like_helical_dom_sf"/>
</dbReference>
<dbReference type="Gene3D" id="1.25.40.390">
    <property type="match status" value="1"/>
</dbReference>
<evidence type="ECO:0000256" key="3">
    <source>
        <dbReference type="ARBA" id="ARBA00022729"/>
    </source>
</evidence>
<dbReference type="SUPFAM" id="SSF48452">
    <property type="entry name" value="TPR-like"/>
    <property type="match status" value="1"/>
</dbReference>
<evidence type="ECO:0000313" key="8">
    <source>
        <dbReference type="EMBL" id="GAA4468843.1"/>
    </source>
</evidence>
<comment type="caution">
    <text evidence="8">The sequence shown here is derived from an EMBL/GenBank/DDBJ whole genome shotgun (WGS) entry which is preliminary data.</text>
</comment>
<sequence length="550" mass="59573">MKKFIVLALLAVATIFNGCKDLDLPPTSELAFDLANQSTSNLEGILNGGYGRLIQIGAANAANSSYFDQILYAEAMSGRNTVISSAAGAGQNTFQFHNFLMQPNNNQLSNLSRNLYSIAAMANTVLELATQTPPADADFAGQKDRLMGESFFMRGTVFFLTTRLWAHQFGHNSTAPGGGIMIPLERSKDGTVGVSRATVAQNYEQIIKDLSEAVRLLPVAYDPVVHGNYPAYRFRATKAAALAMLSRVYFQQGTRDSYQLALATINRVIGSTPGAITATPETGNRVYTLQADVKVPFSSTGFVTPANNTEEILRLVNNTTPTQGYTAASLSLSNESGGNPANTGATRWFLRRPTPNPPLASAVTASPLFDDVVNDRRFTELTQNISLVASIGNQRVSRKWGQLTGSAVGQLNSPMLRSAELVMTRAEINAVQGNLDAALADYNLIRRRAITGYTNRTLSGIGTGTAADLLAEIVRERQREMLFEGDDFWAWKRMGAFNAQNAGTYPAAEVAPLVRSGVTLNWNSNRTLLKWHVDDLTLNPQLGTTAQNPD</sequence>
<keyword evidence="4" id="KW-0472">Membrane</keyword>
<evidence type="ECO:0000259" key="6">
    <source>
        <dbReference type="Pfam" id="PF07980"/>
    </source>
</evidence>